<gene>
    <name evidence="2" type="ordered locus">BN6_02780</name>
</gene>
<evidence type="ECO:0000313" key="2">
    <source>
        <dbReference type="EMBL" id="CCH27610.1"/>
    </source>
</evidence>
<dbReference type="KEGG" id="sesp:BN6_02780"/>
<accession>K0JNQ8</accession>
<protein>
    <submittedName>
        <fullName evidence="2">Putative ATPase</fullName>
    </submittedName>
</protein>
<dbReference type="PANTHER" id="PTHR10803:SF31">
    <property type="entry name" value="ATPASE RV3679-RELATED"/>
    <property type="match status" value="1"/>
</dbReference>
<dbReference type="SUPFAM" id="SSF52540">
    <property type="entry name" value="P-loop containing nucleoside triphosphate hydrolases"/>
    <property type="match status" value="1"/>
</dbReference>
<dbReference type="Proteomes" id="UP000006281">
    <property type="component" value="Chromosome"/>
</dbReference>
<dbReference type="InterPro" id="IPR025723">
    <property type="entry name" value="ArsA/GET3_ATPase-like"/>
</dbReference>
<sequence>MNGWTDELTRARLHVVTGKGGTGKTTVAAALALALATGGRRVLLVEVENRQGIAQLFDRAPLPYSEERIASAPGGGEVRALAVDPEAALLEYLDMFYNLGFAGRTLRRMGAIEFATTLAPGLRDVLLTGKVKECVRRAGKTGRHEYDAVVLDAPPTGRVVRFLDVTRAMADLAKVGPIKGQSDGVVKLLHSGDTAVHLVALLEEMPVRETLDAVADLDAADLRPGAVFVNRVRTPRLPARSLPSAAAGRVDAARLRAGLTAGGLDVDDEVLTGLVDETVEHAIRVRMEQDAKNLLAEADLPTVELPELTDGVDLAALYELAEELVGRGVR</sequence>
<organism evidence="2 3">
    <name type="scientific">Saccharothrix espanaensis (strain ATCC 51144 / DSM 44229 / JCM 9112 / NBRC 15066 / NRRL 15764)</name>
    <dbReference type="NCBI Taxonomy" id="1179773"/>
    <lineage>
        <taxon>Bacteria</taxon>
        <taxon>Bacillati</taxon>
        <taxon>Actinomycetota</taxon>
        <taxon>Actinomycetes</taxon>
        <taxon>Pseudonocardiales</taxon>
        <taxon>Pseudonocardiaceae</taxon>
        <taxon>Saccharothrix</taxon>
    </lineage>
</organism>
<dbReference type="Pfam" id="PF02374">
    <property type="entry name" value="ArsA_ATPase"/>
    <property type="match status" value="1"/>
</dbReference>
<dbReference type="InterPro" id="IPR016300">
    <property type="entry name" value="ATPase_ArsA/GET3"/>
</dbReference>
<dbReference type="EMBL" id="HE804045">
    <property type="protein sequence ID" value="CCH27610.1"/>
    <property type="molecule type" value="Genomic_DNA"/>
</dbReference>
<dbReference type="BioCyc" id="SESP1179773:BN6_RS01365-MONOMER"/>
<evidence type="ECO:0000313" key="3">
    <source>
        <dbReference type="Proteomes" id="UP000006281"/>
    </source>
</evidence>
<dbReference type="STRING" id="1179773.BN6_02780"/>
<dbReference type="eggNOG" id="COG0003">
    <property type="taxonomic scope" value="Bacteria"/>
</dbReference>
<dbReference type="PANTHER" id="PTHR10803">
    <property type="entry name" value="ARSENICAL PUMP-DRIVING ATPASE ARSENITE-TRANSLOCATING ATPASE"/>
    <property type="match status" value="1"/>
</dbReference>
<dbReference type="PATRIC" id="fig|1179773.3.peg.282"/>
<dbReference type="InterPro" id="IPR027417">
    <property type="entry name" value="P-loop_NTPase"/>
</dbReference>
<dbReference type="RefSeq" id="WP_015097724.1">
    <property type="nucleotide sequence ID" value="NC_019673.1"/>
</dbReference>
<dbReference type="GO" id="GO:0005524">
    <property type="term" value="F:ATP binding"/>
    <property type="evidence" value="ECO:0007669"/>
    <property type="project" value="InterPro"/>
</dbReference>
<dbReference type="GO" id="GO:0016887">
    <property type="term" value="F:ATP hydrolysis activity"/>
    <property type="evidence" value="ECO:0007669"/>
    <property type="project" value="InterPro"/>
</dbReference>
<proteinExistence type="predicted"/>
<dbReference type="OrthoDB" id="5242836at2"/>
<reference evidence="2 3" key="1">
    <citation type="journal article" date="2012" name="BMC Genomics">
        <title>Complete genome sequence of Saccharothrix espanaensis DSM 44229T and comparison to the other completely sequenced Pseudonocardiaceae.</title>
        <authorList>
            <person name="Strobel T."/>
            <person name="Al-Dilaimi A."/>
            <person name="Blom J."/>
            <person name="Gessner A."/>
            <person name="Kalinowski J."/>
            <person name="Luzhetska M."/>
            <person name="Puhler A."/>
            <person name="Szczepanowski R."/>
            <person name="Bechthold A."/>
            <person name="Ruckert C."/>
        </authorList>
    </citation>
    <scope>NUCLEOTIDE SEQUENCE [LARGE SCALE GENOMIC DNA]</scope>
    <source>
        <strain evidence="3">ATCC 51144 / DSM 44229 / JCM 9112 / NBRC 15066 / NRRL 15764</strain>
    </source>
</reference>
<name>K0JNQ8_SACES</name>
<dbReference type="Gene3D" id="3.40.50.300">
    <property type="entry name" value="P-loop containing nucleotide triphosphate hydrolases"/>
    <property type="match status" value="1"/>
</dbReference>
<keyword evidence="3" id="KW-1185">Reference proteome</keyword>
<evidence type="ECO:0000259" key="1">
    <source>
        <dbReference type="Pfam" id="PF02374"/>
    </source>
</evidence>
<feature type="domain" description="ArsA/GET3 Anion-transporting ATPase-like" evidence="1">
    <location>
        <begin position="14"/>
        <end position="181"/>
    </location>
</feature>
<dbReference type="HOGENOM" id="CLU_058953_0_0_11"/>
<dbReference type="AlphaFoldDB" id="K0JNQ8"/>